<feature type="domain" description="Heterokaryon incompatibility" evidence="1">
    <location>
        <begin position="22"/>
        <end position="133"/>
    </location>
</feature>
<dbReference type="AlphaFoldDB" id="A0A1Y2IS90"/>
<dbReference type="Pfam" id="PF26640">
    <property type="entry name" value="DUF8212"/>
    <property type="match status" value="1"/>
</dbReference>
<dbReference type="Pfam" id="PF06985">
    <property type="entry name" value="HET"/>
    <property type="match status" value="1"/>
</dbReference>
<organism evidence="3 4">
    <name type="scientific">Trametes coccinea (strain BRFM310)</name>
    <name type="common">Pycnoporus coccineus</name>
    <dbReference type="NCBI Taxonomy" id="1353009"/>
    <lineage>
        <taxon>Eukaryota</taxon>
        <taxon>Fungi</taxon>
        <taxon>Dikarya</taxon>
        <taxon>Basidiomycota</taxon>
        <taxon>Agaricomycotina</taxon>
        <taxon>Agaricomycetes</taxon>
        <taxon>Polyporales</taxon>
        <taxon>Polyporaceae</taxon>
        <taxon>Trametes</taxon>
    </lineage>
</organism>
<name>A0A1Y2IS90_TRAC3</name>
<evidence type="ECO:0000259" key="2">
    <source>
        <dbReference type="Pfam" id="PF26640"/>
    </source>
</evidence>
<accession>A0A1Y2IS90</accession>
<proteinExistence type="predicted"/>
<protein>
    <submittedName>
        <fullName evidence="3">Uncharacterized protein</fullName>
    </submittedName>
</protein>
<dbReference type="STRING" id="1353009.A0A1Y2IS90"/>
<dbReference type="PANTHER" id="PTHR10622">
    <property type="entry name" value="HET DOMAIN-CONTAINING PROTEIN"/>
    <property type="match status" value="1"/>
</dbReference>
<dbReference type="OrthoDB" id="2737057at2759"/>
<feature type="domain" description="DUF8212" evidence="2">
    <location>
        <begin position="227"/>
        <end position="325"/>
    </location>
</feature>
<reference evidence="3 4" key="1">
    <citation type="journal article" date="2015" name="Biotechnol. Biofuels">
        <title>Enhanced degradation of softwood versus hardwood by the white-rot fungus Pycnoporus coccineus.</title>
        <authorList>
            <person name="Couturier M."/>
            <person name="Navarro D."/>
            <person name="Chevret D."/>
            <person name="Henrissat B."/>
            <person name="Piumi F."/>
            <person name="Ruiz-Duenas F.J."/>
            <person name="Martinez A.T."/>
            <person name="Grigoriev I.V."/>
            <person name="Riley R."/>
            <person name="Lipzen A."/>
            <person name="Berrin J.G."/>
            <person name="Master E.R."/>
            <person name="Rosso M.N."/>
        </authorList>
    </citation>
    <scope>NUCLEOTIDE SEQUENCE [LARGE SCALE GENOMIC DNA]</scope>
    <source>
        <strain evidence="3 4">BRFM310</strain>
    </source>
</reference>
<evidence type="ECO:0000313" key="3">
    <source>
        <dbReference type="EMBL" id="OSD04010.1"/>
    </source>
</evidence>
<gene>
    <name evidence="3" type="ORF">PYCCODRAFT_169305</name>
</gene>
<keyword evidence="4" id="KW-1185">Reference proteome</keyword>
<dbReference type="InterPro" id="IPR058525">
    <property type="entry name" value="DUF8212"/>
</dbReference>
<evidence type="ECO:0000259" key="1">
    <source>
        <dbReference type="Pfam" id="PF06985"/>
    </source>
</evidence>
<sequence length="617" mass="69413">MWLIDTRTGKLRYTADPSLQSYVALSHVWVPGEELSFQDLQSLHRPTGRKLWSNRLRRLVELPPRSVLGQTSDKVRQCCAFARTRGYRWLWVDSCCIDKTSSTELSEAINSMYQWYASATICYAYLHDVDEADNPRDPWSQFRQIVVFVSRRWRVIGTKKSLADIIEEVTGIDRRILDHERPLSSVSVAQRMSWACRRKTTRVEDEAYSLMGIFGVNIPVIYGEGSNAFYRLQEEILRRIPDQSIFAWGRMLSCWPHDQFNHFSSSPCPVDATQECLFALSPAAFDGSAHYVPLSLTEFYQCVSSEEGPVPEYMFTSYGIRTCLPRLLYRRRAGLAGEEMVEVIVLACKDPNRGIVALILRPTDGRTATTGQPNNQKSPRQFKVGARCDSVYMRGALLKDILQTVVDDSSAGFQRRTQMTSLYIPYRPYELATEPYPTLQLRSSELEHIEFKKPSTILFTCPCEVIIEGWTIVCLREAGYTVSGLARDYPAILLPSKGAPPRVTLCRGKETVTIELGPCAGQHASPARFLPPLTATATFNGSAAQRLSPKAAQSEDPKLTLLGGCRNDHVQDWPDGIASFSRDGVAVELKFSSWAVNVRVEGGDTRSFCGSSLRYSI</sequence>
<dbReference type="InterPro" id="IPR010730">
    <property type="entry name" value="HET"/>
</dbReference>
<dbReference type="EMBL" id="KZ084098">
    <property type="protein sequence ID" value="OSD04010.1"/>
    <property type="molecule type" value="Genomic_DNA"/>
</dbReference>
<dbReference type="PANTHER" id="PTHR10622:SF10">
    <property type="entry name" value="HET DOMAIN-CONTAINING PROTEIN"/>
    <property type="match status" value="1"/>
</dbReference>
<dbReference type="Proteomes" id="UP000193067">
    <property type="component" value="Unassembled WGS sequence"/>
</dbReference>
<evidence type="ECO:0000313" key="4">
    <source>
        <dbReference type="Proteomes" id="UP000193067"/>
    </source>
</evidence>